<reference evidence="2 3" key="1">
    <citation type="submission" date="2014-09" db="EMBL/GenBank/DDBJ databases">
        <title>High-quality draft genome sequence of Kocuria marina SO9-6, an actinobacterium isolated from a copper mine.</title>
        <authorList>
            <person name="Castro D.B."/>
            <person name="Pereira L.B."/>
            <person name="Silva M.V."/>
            <person name="Silva B.P."/>
            <person name="Zanardi B.R."/>
            <person name="Carlos C."/>
            <person name="Belgini D.R."/>
            <person name="Limache E.G."/>
            <person name="Lacerda G.V."/>
            <person name="Nery M.B."/>
            <person name="Gomes M.B."/>
            <person name="Souza S."/>
            <person name="Silva T.M."/>
            <person name="Rodrigues V.D."/>
            <person name="Paulino L.C."/>
            <person name="Vicentini R."/>
            <person name="Ferraz L.F."/>
            <person name="Ottoboni L.M."/>
        </authorList>
    </citation>
    <scope>NUCLEOTIDE SEQUENCE [LARGE SCALE GENOMIC DNA]</scope>
    <source>
        <strain evidence="2 3">SO9-6</strain>
    </source>
</reference>
<feature type="region of interest" description="Disordered" evidence="1">
    <location>
        <begin position="295"/>
        <end position="327"/>
    </location>
</feature>
<dbReference type="Gene3D" id="1.10.620.20">
    <property type="entry name" value="Ribonucleotide Reductase, subunit A"/>
    <property type="match status" value="1"/>
</dbReference>
<gene>
    <name evidence="2" type="ORF">AS25_07360</name>
</gene>
<dbReference type="STRING" id="223184.AS25_07360"/>
<comment type="caution">
    <text evidence="2">The sequence shown here is derived from an EMBL/GenBank/DDBJ whole genome shotgun (WGS) entry which is preliminary data.</text>
</comment>
<dbReference type="RefSeq" id="WP_035963837.1">
    <property type="nucleotide sequence ID" value="NZ_JROM01000021.1"/>
</dbReference>
<evidence type="ECO:0000313" key="3">
    <source>
        <dbReference type="Proteomes" id="UP000030664"/>
    </source>
</evidence>
<dbReference type="GO" id="GO:0016491">
    <property type="term" value="F:oxidoreductase activity"/>
    <property type="evidence" value="ECO:0007669"/>
    <property type="project" value="InterPro"/>
</dbReference>
<dbReference type="eggNOG" id="ENOG5033XX5">
    <property type="taxonomic scope" value="Bacteria"/>
</dbReference>
<dbReference type="EMBL" id="JROM01000021">
    <property type="protein sequence ID" value="KHE74576.1"/>
    <property type="molecule type" value="Genomic_DNA"/>
</dbReference>
<accession>A0A0B0D9B3</accession>
<dbReference type="InterPro" id="IPR012348">
    <property type="entry name" value="RNR-like"/>
</dbReference>
<dbReference type="AlphaFoldDB" id="A0A0B0D9B3"/>
<sequence>MSQQSYLARHRQGRLYGPVEQPIVLRSGFDVKDFTYRAQGSLRPELDLAAFDRAPLDPAVLEDLRYLRDMERSTMGQVRSVVVSYTNKESRVAAFLTTWAYERHWIADAYQAVLDAHGPHAGAPQPPEHSWVERVETALDNISPMVDSVWTNFSGEAVVAGQTARGWSQEASTRAALRMLERRAGHPELSSLLRRVAEVKATHERFFAEETTARIRTDTRAERFARAYLTFAFHPLRPVGLSHAHARRFLRDLAPTVAQRRELFALADEPLQATPGTAGSEPLRRAVEREWRLSRYAPHQTLPPASRSARVATAPTAHPFPSTGGSR</sequence>
<protein>
    <submittedName>
        <fullName evidence="2">Uncharacterized protein</fullName>
    </submittedName>
</protein>
<dbReference type="Proteomes" id="UP000030664">
    <property type="component" value="Unassembled WGS sequence"/>
</dbReference>
<evidence type="ECO:0000256" key="1">
    <source>
        <dbReference type="SAM" id="MobiDB-lite"/>
    </source>
</evidence>
<organism evidence="2 3">
    <name type="scientific">Kocuria marina</name>
    <dbReference type="NCBI Taxonomy" id="223184"/>
    <lineage>
        <taxon>Bacteria</taxon>
        <taxon>Bacillati</taxon>
        <taxon>Actinomycetota</taxon>
        <taxon>Actinomycetes</taxon>
        <taxon>Micrococcales</taxon>
        <taxon>Micrococcaceae</taxon>
        <taxon>Kocuria</taxon>
    </lineage>
</organism>
<evidence type="ECO:0000313" key="2">
    <source>
        <dbReference type="EMBL" id="KHE74576.1"/>
    </source>
</evidence>
<name>A0A0B0D9B3_9MICC</name>
<proteinExistence type="predicted"/>